<dbReference type="InterPro" id="IPR035965">
    <property type="entry name" value="PAS-like_dom_sf"/>
</dbReference>
<feature type="domain" description="HTH luxR-type" evidence="1">
    <location>
        <begin position="146"/>
        <end position="211"/>
    </location>
</feature>
<protein>
    <submittedName>
        <fullName evidence="2">PAS domain S-box protein</fullName>
    </submittedName>
</protein>
<dbReference type="CDD" id="cd00130">
    <property type="entry name" value="PAS"/>
    <property type="match status" value="1"/>
</dbReference>
<accession>A0A3A9YYF8</accession>
<name>A0A3A9YYF8_9ACTN</name>
<proteinExistence type="predicted"/>
<comment type="caution">
    <text evidence="2">The sequence shown here is derived from an EMBL/GenBank/DDBJ whole genome shotgun (WGS) entry which is preliminary data.</text>
</comment>
<evidence type="ECO:0000313" key="2">
    <source>
        <dbReference type="EMBL" id="RKN41182.1"/>
    </source>
</evidence>
<dbReference type="OrthoDB" id="46486at2"/>
<dbReference type="AlphaFoldDB" id="A0A3A9YYF8"/>
<dbReference type="Gene3D" id="3.30.450.20">
    <property type="entry name" value="PAS domain"/>
    <property type="match status" value="1"/>
</dbReference>
<evidence type="ECO:0000259" key="1">
    <source>
        <dbReference type="PROSITE" id="PS50043"/>
    </source>
</evidence>
<dbReference type="InterPro" id="IPR000014">
    <property type="entry name" value="PAS"/>
</dbReference>
<reference evidence="2 3" key="1">
    <citation type="journal article" date="2014" name="Int. J. Syst. Evol. Microbiol.">
        <title>Streptomyces hoynatensis sp. nov., isolated from deep marine sediment.</title>
        <authorList>
            <person name="Veyisoglu A."/>
            <person name="Sahin N."/>
        </authorList>
    </citation>
    <scope>NUCLEOTIDE SEQUENCE [LARGE SCALE GENOMIC DNA]</scope>
    <source>
        <strain evidence="2 3">KCTC 29097</strain>
    </source>
</reference>
<organism evidence="2 3">
    <name type="scientific">Streptomyces hoynatensis</name>
    <dbReference type="NCBI Taxonomy" id="1141874"/>
    <lineage>
        <taxon>Bacteria</taxon>
        <taxon>Bacillati</taxon>
        <taxon>Actinomycetota</taxon>
        <taxon>Actinomycetes</taxon>
        <taxon>Kitasatosporales</taxon>
        <taxon>Streptomycetaceae</taxon>
        <taxon>Streptomyces</taxon>
    </lineage>
</organism>
<dbReference type="InterPro" id="IPR000792">
    <property type="entry name" value="Tscrpt_reg_LuxR_C"/>
</dbReference>
<dbReference type="SUPFAM" id="SSF55785">
    <property type="entry name" value="PYP-like sensor domain (PAS domain)"/>
    <property type="match status" value="1"/>
</dbReference>
<dbReference type="Pfam" id="PF08448">
    <property type="entry name" value="PAS_4"/>
    <property type="match status" value="1"/>
</dbReference>
<gene>
    <name evidence="2" type="ORF">D7294_15745</name>
</gene>
<dbReference type="SMART" id="SM00091">
    <property type="entry name" value="PAS"/>
    <property type="match status" value="1"/>
</dbReference>
<dbReference type="InterPro" id="IPR013656">
    <property type="entry name" value="PAS_4"/>
</dbReference>
<sequence>MDVNSYSYLQVVDSPSETVTAHRYAEAYQSLVERSGMCIALVDLGFRIVEANDHFREELGGPHDVVGRELVDYLHQSSHPLLGSALNRMVEGRSPRAVERVFALRKGDQMAPAQLTAVAVRNEHPIFSMIVVLLQWDSAAGPVGRASAHKRILSEIDARILEGVATGMSTVNLAAKLYLSRQGVEYHVGKMLRRLKVANRAALVSRAYATGILSPGTWPPRVAPECIR</sequence>
<keyword evidence="3" id="KW-1185">Reference proteome</keyword>
<dbReference type="RefSeq" id="WP_120680083.1">
    <property type="nucleotide sequence ID" value="NZ_RBAL01000008.1"/>
</dbReference>
<dbReference type="Proteomes" id="UP000272474">
    <property type="component" value="Unassembled WGS sequence"/>
</dbReference>
<dbReference type="Gene3D" id="1.10.10.10">
    <property type="entry name" value="Winged helix-like DNA-binding domain superfamily/Winged helix DNA-binding domain"/>
    <property type="match status" value="1"/>
</dbReference>
<dbReference type="NCBIfam" id="TIGR00229">
    <property type="entry name" value="sensory_box"/>
    <property type="match status" value="1"/>
</dbReference>
<dbReference type="GO" id="GO:0003677">
    <property type="term" value="F:DNA binding"/>
    <property type="evidence" value="ECO:0007669"/>
    <property type="project" value="InterPro"/>
</dbReference>
<evidence type="ECO:0000313" key="3">
    <source>
        <dbReference type="Proteomes" id="UP000272474"/>
    </source>
</evidence>
<dbReference type="InterPro" id="IPR016032">
    <property type="entry name" value="Sig_transdc_resp-reg_C-effctor"/>
</dbReference>
<dbReference type="SUPFAM" id="SSF46894">
    <property type="entry name" value="C-terminal effector domain of the bipartite response regulators"/>
    <property type="match status" value="1"/>
</dbReference>
<dbReference type="EMBL" id="RBAL01000008">
    <property type="protein sequence ID" value="RKN41182.1"/>
    <property type="molecule type" value="Genomic_DNA"/>
</dbReference>
<dbReference type="PROSITE" id="PS50043">
    <property type="entry name" value="HTH_LUXR_2"/>
    <property type="match status" value="1"/>
</dbReference>
<dbReference type="GO" id="GO:0006355">
    <property type="term" value="P:regulation of DNA-templated transcription"/>
    <property type="evidence" value="ECO:0007669"/>
    <property type="project" value="InterPro"/>
</dbReference>
<dbReference type="InterPro" id="IPR036388">
    <property type="entry name" value="WH-like_DNA-bd_sf"/>
</dbReference>
<dbReference type="SMART" id="SM00421">
    <property type="entry name" value="HTH_LUXR"/>
    <property type="match status" value="1"/>
</dbReference>
<dbReference type="Pfam" id="PF00196">
    <property type="entry name" value="GerE"/>
    <property type="match status" value="1"/>
</dbReference>